<dbReference type="AlphaFoldDB" id="A0A919KZC7"/>
<dbReference type="SUPFAM" id="SSF51735">
    <property type="entry name" value="NAD(P)-binding Rossmann-fold domains"/>
    <property type="match status" value="1"/>
</dbReference>
<gene>
    <name evidence="2" type="ORF">GCM10017772_39240</name>
</gene>
<organism evidence="2 3">
    <name type="scientific">Promicromonospora soli</name>
    <dbReference type="NCBI Taxonomy" id="2035533"/>
    <lineage>
        <taxon>Bacteria</taxon>
        <taxon>Bacillati</taxon>
        <taxon>Actinomycetota</taxon>
        <taxon>Actinomycetes</taxon>
        <taxon>Micrococcales</taxon>
        <taxon>Promicromonosporaceae</taxon>
        <taxon>Promicromonospora</taxon>
    </lineage>
</organism>
<dbReference type="Gene3D" id="3.90.25.10">
    <property type="entry name" value="UDP-galactose 4-epimerase, domain 1"/>
    <property type="match status" value="1"/>
</dbReference>
<dbReference type="InterPro" id="IPR052718">
    <property type="entry name" value="NmrA-type_oxidoreductase"/>
</dbReference>
<evidence type="ECO:0000313" key="3">
    <source>
        <dbReference type="Proteomes" id="UP000627369"/>
    </source>
</evidence>
<comment type="caution">
    <text evidence="2">The sequence shown here is derived from an EMBL/GenBank/DDBJ whole genome shotgun (WGS) entry which is preliminary data.</text>
</comment>
<reference evidence="2" key="2">
    <citation type="submission" date="2020-09" db="EMBL/GenBank/DDBJ databases">
        <authorList>
            <person name="Sun Q."/>
            <person name="Zhou Y."/>
        </authorList>
    </citation>
    <scope>NUCLEOTIDE SEQUENCE</scope>
    <source>
        <strain evidence="2">CGMCC 4.7398</strain>
    </source>
</reference>
<dbReference type="RefSeq" id="WP_189670967.1">
    <property type="nucleotide sequence ID" value="NZ_BNAS01000006.1"/>
</dbReference>
<name>A0A919KZC7_9MICO</name>
<sequence>MRIAVTGSTGTLGSQVVGILAKAAGPAERTSAGQEAGDGGHDARHEVLALARRPAAVAAALNLGRRAAGVVPVYADYDDVASLRLALRGVDVLVFISSDGEAARMMVHHQNVVGAAAANGVGHVVYLSGVDADLASPFCYAFTNGYTERLLVESGCAFSFARASLFTEFFAAFLRPALTSGELRVPAGSGRVSLVSRGDVGRCLAALALLPPSGRHHDLTGPEAMTLDAMAGALTQIRGNRVSYTDVPPQALVEELARSGEDPWWTYAYSSMFASVHQDRWSVVSDEVRRLTGRAPLAVADVVRPAG</sequence>
<dbReference type="Pfam" id="PF05368">
    <property type="entry name" value="NmrA"/>
    <property type="match status" value="1"/>
</dbReference>
<feature type="domain" description="NmrA-like" evidence="1">
    <location>
        <begin position="2"/>
        <end position="254"/>
    </location>
</feature>
<evidence type="ECO:0000259" key="1">
    <source>
        <dbReference type="Pfam" id="PF05368"/>
    </source>
</evidence>
<accession>A0A919KZC7</accession>
<evidence type="ECO:0000313" key="2">
    <source>
        <dbReference type="EMBL" id="GHH77664.1"/>
    </source>
</evidence>
<proteinExistence type="predicted"/>
<dbReference type="Proteomes" id="UP000627369">
    <property type="component" value="Unassembled WGS sequence"/>
</dbReference>
<protein>
    <submittedName>
        <fullName evidence="2">NAD(P)-dependent oxidoreductase</fullName>
    </submittedName>
</protein>
<dbReference type="PANTHER" id="PTHR47129:SF1">
    <property type="entry name" value="NMRA-LIKE DOMAIN-CONTAINING PROTEIN"/>
    <property type="match status" value="1"/>
</dbReference>
<dbReference type="InterPro" id="IPR036291">
    <property type="entry name" value="NAD(P)-bd_dom_sf"/>
</dbReference>
<reference evidence="2" key="1">
    <citation type="journal article" date="2014" name="Int. J. Syst. Evol. Microbiol.">
        <title>Complete genome sequence of Corynebacterium casei LMG S-19264T (=DSM 44701T), isolated from a smear-ripened cheese.</title>
        <authorList>
            <consortium name="US DOE Joint Genome Institute (JGI-PGF)"/>
            <person name="Walter F."/>
            <person name="Albersmeier A."/>
            <person name="Kalinowski J."/>
            <person name="Ruckert C."/>
        </authorList>
    </citation>
    <scope>NUCLEOTIDE SEQUENCE</scope>
    <source>
        <strain evidence="2">CGMCC 4.7398</strain>
    </source>
</reference>
<dbReference type="EMBL" id="BNAS01000006">
    <property type="protein sequence ID" value="GHH77664.1"/>
    <property type="molecule type" value="Genomic_DNA"/>
</dbReference>
<dbReference type="PANTHER" id="PTHR47129">
    <property type="entry name" value="QUINONE OXIDOREDUCTASE 2"/>
    <property type="match status" value="1"/>
</dbReference>
<dbReference type="InterPro" id="IPR008030">
    <property type="entry name" value="NmrA-like"/>
</dbReference>
<keyword evidence="3" id="KW-1185">Reference proteome</keyword>
<dbReference type="Gene3D" id="3.40.50.720">
    <property type="entry name" value="NAD(P)-binding Rossmann-like Domain"/>
    <property type="match status" value="1"/>
</dbReference>